<evidence type="ECO:0000259" key="1">
    <source>
        <dbReference type="Pfam" id="PF10006"/>
    </source>
</evidence>
<organism evidence="2 3">
    <name type="scientific">Inmirania thermothiophila</name>
    <dbReference type="NCBI Taxonomy" id="1750597"/>
    <lineage>
        <taxon>Bacteria</taxon>
        <taxon>Pseudomonadati</taxon>
        <taxon>Pseudomonadota</taxon>
        <taxon>Gammaproteobacteria</taxon>
        <taxon>Chromatiales</taxon>
        <taxon>Ectothiorhodospiraceae</taxon>
        <taxon>Inmirania</taxon>
    </lineage>
</organism>
<dbReference type="Pfam" id="PF10006">
    <property type="entry name" value="DUF2249"/>
    <property type="match status" value="1"/>
</dbReference>
<comment type="caution">
    <text evidence="2">The sequence shown here is derived from an EMBL/GenBank/DDBJ whole genome shotgun (WGS) entry which is preliminary data.</text>
</comment>
<dbReference type="InterPro" id="IPR036868">
    <property type="entry name" value="TusA-like_sf"/>
</dbReference>
<evidence type="ECO:0000313" key="2">
    <source>
        <dbReference type="EMBL" id="ROR29530.1"/>
    </source>
</evidence>
<feature type="domain" description="DUF2249" evidence="1">
    <location>
        <begin position="9"/>
        <end position="75"/>
    </location>
</feature>
<dbReference type="EMBL" id="RJVI01000003">
    <property type="protein sequence ID" value="ROR29530.1"/>
    <property type="molecule type" value="Genomic_DNA"/>
</dbReference>
<dbReference type="SUPFAM" id="SSF64307">
    <property type="entry name" value="SirA-like"/>
    <property type="match status" value="1"/>
</dbReference>
<dbReference type="Proteomes" id="UP000276634">
    <property type="component" value="Unassembled WGS sequence"/>
</dbReference>
<gene>
    <name evidence="2" type="ORF">EDC57_2200</name>
</gene>
<name>A0A3N1XS99_9GAMM</name>
<proteinExistence type="predicted"/>
<dbReference type="InterPro" id="IPR018720">
    <property type="entry name" value="DUF2249"/>
</dbReference>
<accession>A0A3N1XS99</accession>
<dbReference type="AlphaFoldDB" id="A0A3N1XS99"/>
<evidence type="ECO:0000313" key="3">
    <source>
        <dbReference type="Proteomes" id="UP000276634"/>
    </source>
</evidence>
<keyword evidence="3" id="KW-1185">Reference proteome</keyword>
<sequence length="92" mass="10471">MTVQARERVLDVRDLEPCEPLERALEAAAALAPGEYLRLLHRREPHPLYELLARQGLRHRTRRGRQAPVEVLIWREGDAVAARAVEDLTGAE</sequence>
<reference evidence="2 3" key="1">
    <citation type="submission" date="2018-11" db="EMBL/GenBank/DDBJ databases">
        <title>Genomic Encyclopedia of Type Strains, Phase IV (KMG-IV): sequencing the most valuable type-strain genomes for metagenomic binning, comparative biology and taxonomic classification.</title>
        <authorList>
            <person name="Goeker M."/>
        </authorList>
    </citation>
    <scope>NUCLEOTIDE SEQUENCE [LARGE SCALE GENOMIC DNA]</scope>
    <source>
        <strain evidence="2 3">DSM 100275</strain>
    </source>
</reference>
<dbReference type="RefSeq" id="WP_211331987.1">
    <property type="nucleotide sequence ID" value="NZ_RJVI01000003.1"/>
</dbReference>
<protein>
    <submittedName>
        <fullName evidence="2">Uncharacterized protein DUF2249</fullName>
    </submittedName>
</protein>